<dbReference type="PANTHER" id="PTHR43309">
    <property type="entry name" value="5-OXOPROLINASE SUBUNIT C"/>
    <property type="match status" value="1"/>
</dbReference>
<dbReference type="Proteomes" id="UP000523863">
    <property type="component" value="Unassembled WGS sequence"/>
</dbReference>
<evidence type="ECO:0000313" key="7">
    <source>
        <dbReference type="EMBL" id="MBB5598928.1"/>
    </source>
</evidence>
<sequence length="595" mass="62907">MSTTAVESNHQPRPIRWSGTKAFLIECADLNDVVSIHTHLTNNPLPGQRELLAAARTVMVAFDSRPRAVAAAQLLATMQYDDAATVAGETILIPVVYDGEDLQAVADLTNLSVEGVIQAHTSAEWKGAFGGFAPGFTYLVADNDPLNVPRRETPRTAVPAGSVALAGNFSAVYPRRSPGGWQLIGRTNERMWDLGRENPALVRPGDIVKYEATRETISAVVPDSEPESASEATPEVTADQAVGSTSTYLEIIDPGLQTLLQDLGRPGFGDLGVSASGAADKASARQANRVVGNDSDLAVLENVLGELELKAFGNVIVAITGAEVKAFVTQNPALMEIPEPSEDLEEGEEEELPEPEVRRAPLRTAFSLYDGETLRIEAPEAGLRTYVAVRGGFMVPEVLGSRATDSMSGVGPEPLAKGKVLPVGQAKRNNSVGSDEPATGVLPMIGKVTTLRITLGPRDDWFDEAGISALTEQEWMATSQSNRIGVRFELPAGGRPMTRAKDGELASEGAVPGSLQIPPSGLPVLFLADHPVTGGYPVAGVVIERDMPLAAQLPPGAKVRFTAVDPDTFLPLENSTSTSSSTRPQGSEKNEGPSA</sequence>
<dbReference type="SMART" id="SM00797">
    <property type="entry name" value="AHS2"/>
    <property type="match status" value="1"/>
</dbReference>
<evidence type="ECO:0000256" key="3">
    <source>
        <dbReference type="ARBA" id="ARBA00022840"/>
    </source>
</evidence>
<evidence type="ECO:0000259" key="5">
    <source>
        <dbReference type="SMART" id="SM00796"/>
    </source>
</evidence>
<dbReference type="Pfam" id="PF02682">
    <property type="entry name" value="CT_C_D"/>
    <property type="match status" value="1"/>
</dbReference>
<keyword evidence="1" id="KW-0547">Nucleotide-binding</keyword>
<dbReference type="GO" id="GO:0005524">
    <property type="term" value="F:ATP binding"/>
    <property type="evidence" value="ECO:0007669"/>
    <property type="project" value="UniProtKB-KW"/>
</dbReference>
<evidence type="ECO:0000259" key="6">
    <source>
        <dbReference type="SMART" id="SM00797"/>
    </source>
</evidence>
<evidence type="ECO:0000313" key="8">
    <source>
        <dbReference type="Proteomes" id="UP000523863"/>
    </source>
</evidence>
<feature type="domain" description="Carboxyltransferase" evidence="6">
    <location>
        <begin position="270"/>
        <end position="579"/>
    </location>
</feature>
<dbReference type="SUPFAM" id="SSF50891">
    <property type="entry name" value="Cyclophilin-like"/>
    <property type="match status" value="2"/>
</dbReference>
<keyword evidence="3" id="KW-0067">ATP-binding</keyword>
<dbReference type="AlphaFoldDB" id="A0A7W8YCA1"/>
<dbReference type="InterPro" id="IPR003778">
    <property type="entry name" value="CT_A_B"/>
</dbReference>
<dbReference type="Pfam" id="PF02626">
    <property type="entry name" value="CT_A_B"/>
    <property type="match status" value="1"/>
</dbReference>
<comment type="caution">
    <text evidence="7">The sequence shown here is derived from an EMBL/GenBank/DDBJ whole genome shotgun (WGS) entry which is preliminary data.</text>
</comment>
<proteinExistence type="predicted"/>
<dbReference type="PANTHER" id="PTHR43309:SF3">
    <property type="entry name" value="5-OXOPROLINASE SUBUNIT C"/>
    <property type="match status" value="1"/>
</dbReference>
<dbReference type="SMART" id="SM00796">
    <property type="entry name" value="AHS1"/>
    <property type="match status" value="1"/>
</dbReference>
<name>A0A7W8YCA1_9MICC</name>
<feature type="compositionally biased region" description="Basic and acidic residues" evidence="4">
    <location>
        <begin position="586"/>
        <end position="595"/>
    </location>
</feature>
<keyword evidence="2" id="KW-0378">Hydrolase</keyword>
<organism evidence="7 8">
    <name type="scientific">Neomicrococcus lactis</name>
    <dbReference type="NCBI Taxonomy" id="732241"/>
    <lineage>
        <taxon>Bacteria</taxon>
        <taxon>Bacillati</taxon>
        <taxon>Actinomycetota</taxon>
        <taxon>Actinomycetes</taxon>
        <taxon>Micrococcales</taxon>
        <taxon>Micrococcaceae</taxon>
        <taxon>Neomicrococcus</taxon>
    </lineage>
</organism>
<evidence type="ECO:0000256" key="1">
    <source>
        <dbReference type="ARBA" id="ARBA00022741"/>
    </source>
</evidence>
<gene>
    <name evidence="7" type="ORF">BKA12_002008</name>
</gene>
<feature type="compositionally biased region" description="Polar residues" evidence="4">
    <location>
        <begin position="573"/>
        <end position="585"/>
    </location>
</feature>
<dbReference type="Gene3D" id="3.30.1360.40">
    <property type="match status" value="1"/>
</dbReference>
<keyword evidence="8" id="KW-1185">Reference proteome</keyword>
<dbReference type="EMBL" id="JACHBL010000001">
    <property type="protein sequence ID" value="MBB5598928.1"/>
    <property type="molecule type" value="Genomic_DNA"/>
</dbReference>
<dbReference type="InterPro" id="IPR003833">
    <property type="entry name" value="CT_C_D"/>
</dbReference>
<dbReference type="InterPro" id="IPR029000">
    <property type="entry name" value="Cyclophilin-like_dom_sf"/>
</dbReference>
<dbReference type="InterPro" id="IPR052708">
    <property type="entry name" value="PxpC"/>
</dbReference>
<protein>
    <submittedName>
        <fullName evidence="7">KipI family sensor histidine kinase inhibitor</fullName>
    </submittedName>
</protein>
<dbReference type="Gene3D" id="2.40.100.10">
    <property type="entry name" value="Cyclophilin-like"/>
    <property type="match status" value="2"/>
</dbReference>
<dbReference type="RefSeq" id="WP_183643320.1">
    <property type="nucleotide sequence ID" value="NZ_JACHBL010000001.1"/>
</dbReference>
<dbReference type="GO" id="GO:0016787">
    <property type="term" value="F:hydrolase activity"/>
    <property type="evidence" value="ECO:0007669"/>
    <property type="project" value="UniProtKB-KW"/>
</dbReference>
<reference evidence="7 8" key="1">
    <citation type="submission" date="2020-08" db="EMBL/GenBank/DDBJ databases">
        <title>Sequencing the genomes of 1000 actinobacteria strains.</title>
        <authorList>
            <person name="Klenk H.-P."/>
        </authorList>
    </citation>
    <scope>NUCLEOTIDE SEQUENCE [LARGE SCALE GENOMIC DNA]</scope>
    <source>
        <strain evidence="7 8">DSM 23694</strain>
    </source>
</reference>
<dbReference type="SUPFAM" id="SSF160467">
    <property type="entry name" value="PH0987 N-terminal domain-like"/>
    <property type="match status" value="1"/>
</dbReference>
<feature type="region of interest" description="Disordered" evidence="4">
    <location>
        <begin position="568"/>
        <end position="595"/>
    </location>
</feature>
<evidence type="ECO:0000256" key="2">
    <source>
        <dbReference type="ARBA" id="ARBA00022801"/>
    </source>
</evidence>
<evidence type="ECO:0000256" key="4">
    <source>
        <dbReference type="SAM" id="MobiDB-lite"/>
    </source>
</evidence>
<accession>A0A7W8YCA1</accession>
<feature type="domain" description="Carboxyltransferase" evidence="5">
    <location>
        <begin position="12"/>
        <end position="202"/>
    </location>
</feature>